<gene>
    <name evidence="4" type="ORF">APUTEX25_001200</name>
    <name evidence="3" type="ORF">g.25231</name>
</gene>
<feature type="transmembrane region" description="Helical" evidence="1">
    <location>
        <begin position="76"/>
        <end position="99"/>
    </location>
</feature>
<feature type="chain" id="PRO_5036306503" evidence="2">
    <location>
        <begin position="25"/>
        <end position="125"/>
    </location>
</feature>
<keyword evidence="1" id="KW-1133">Transmembrane helix</keyword>
<reference evidence="3" key="1">
    <citation type="submission" date="2015-08" db="EMBL/GenBank/DDBJ databases">
        <authorList>
            <person name="Babu N.S."/>
            <person name="Beckwith C.J."/>
            <person name="Beseler K.G."/>
            <person name="Brison A."/>
            <person name="Carone J.V."/>
            <person name="Caskin T.P."/>
            <person name="Diamond M."/>
            <person name="Durham M.E."/>
            <person name="Foxe J.M."/>
            <person name="Go M."/>
            <person name="Henderson B.A."/>
            <person name="Jones I.B."/>
            <person name="McGettigan J.A."/>
            <person name="Micheletti S.J."/>
            <person name="Nasrallah M.E."/>
            <person name="Ortiz D."/>
            <person name="Piller C.R."/>
            <person name="Privatt S.R."/>
            <person name="Schneider S.L."/>
            <person name="Sharp S."/>
            <person name="Smith T.C."/>
            <person name="Stanton J.D."/>
            <person name="Ullery H.E."/>
            <person name="Wilson R.J."/>
            <person name="Serrano M.G."/>
            <person name="Buck G."/>
            <person name="Lee V."/>
            <person name="Wang Y."/>
            <person name="Carvalho R."/>
            <person name="Voegtly L."/>
            <person name="Shi R."/>
            <person name="Duckworth R."/>
            <person name="Johnson A."/>
            <person name="Loviza R."/>
            <person name="Walstead R."/>
            <person name="Shah Z."/>
            <person name="Kiflezghi M."/>
            <person name="Wade K."/>
            <person name="Ball S.L."/>
            <person name="Bradley K.W."/>
            <person name="Asai D.J."/>
            <person name="Bowman C.A."/>
            <person name="Russell D.A."/>
            <person name="Pope W.H."/>
            <person name="Jacobs-Sera D."/>
            <person name="Hendrix R.W."/>
            <person name="Hatfull G.F."/>
        </authorList>
    </citation>
    <scope>NUCLEOTIDE SEQUENCE</scope>
</reference>
<name>A0A1D1ZYX6_AUXPR</name>
<accession>A0A1D1ZYX6</accession>
<keyword evidence="2" id="KW-0732">Signal</keyword>
<organism evidence="3">
    <name type="scientific">Auxenochlorella protothecoides</name>
    <name type="common">Green microalga</name>
    <name type="synonym">Chlorella protothecoides</name>
    <dbReference type="NCBI Taxonomy" id="3075"/>
    <lineage>
        <taxon>Eukaryota</taxon>
        <taxon>Viridiplantae</taxon>
        <taxon>Chlorophyta</taxon>
        <taxon>core chlorophytes</taxon>
        <taxon>Trebouxiophyceae</taxon>
        <taxon>Chlorellales</taxon>
        <taxon>Chlorellaceae</taxon>
        <taxon>Auxenochlorella</taxon>
    </lineage>
</organism>
<dbReference type="AlphaFoldDB" id="A0A1D1ZYX6"/>
<sequence length="125" mass="13113">MRLLRAAPAVLLFLAISLAASASAQTNSCSAQGLSGSCNSCVCCCYAASAGFVTYTPSDSCTCNREVDSSRVNTTVVISVMVVFAALLSSLYFSGSLCAMTPFPRNQRLVSTMLPPLTATHHRGY</sequence>
<proteinExistence type="predicted"/>
<dbReference type="EMBL" id="GDKF01006454">
    <property type="protein sequence ID" value="JAT72168.1"/>
    <property type="molecule type" value="Transcribed_RNA"/>
</dbReference>
<evidence type="ECO:0000313" key="3">
    <source>
        <dbReference type="EMBL" id="JAT72168.1"/>
    </source>
</evidence>
<keyword evidence="1" id="KW-0812">Transmembrane</keyword>
<dbReference type="Proteomes" id="UP000279271">
    <property type="component" value="Unassembled WGS sequence"/>
</dbReference>
<feature type="signal peptide" evidence="2">
    <location>
        <begin position="1"/>
        <end position="24"/>
    </location>
</feature>
<reference evidence="4" key="4">
    <citation type="submission" date="2018-11" db="EMBL/GenBank/DDBJ databases">
        <title>Characterization of plant carbon substrate utilization by Auxenochlorella protothecoides.</title>
        <authorList>
            <person name="Vogler B.W."/>
            <person name="Starkenburg S.R."/>
            <person name="Sudasinghe N."/>
            <person name="Schambach J.Y."/>
            <person name="Rollin J.A."/>
            <person name="Pattathil S."/>
            <person name="Barry A.N."/>
        </authorList>
    </citation>
    <scope>NUCLEOTIDE SEQUENCE [LARGE SCALE GENOMIC DNA]</scope>
    <source>
        <strain evidence="4">UTEX 25</strain>
    </source>
</reference>
<reference evidence="5" key="2">
    <citation type="journal article" date="2018" name="Algal Res.">
        <title>Characterization of plant carbon substrate utilization by Auxenochlorella protothecoides.</title>
        <authorList>
            <person name="Vogler B.W."/>
            <person name="Starkenburg S.R."/>
            <person name="Sudasinghe N."/>
            <person name="Schambach J.Y."/>
            <person name="Rollin J.A."/>
            <person name="Pattathil S."/>
            <person name="Barry A.N."/>
        </authorList>
    </citation>
    <scope>NUCLEOTIDE SEQUENCE [LARGE SCALE GENOMIC DNA]</scope>
    <source>
        <strain evidence="5">UTEX 25</strain>
    </source>
</reference>
<evidence type="ECO:0000313" key="4">
    <source>
        <dbReference type="EMBL" id="RMZ53081.1"/>
    </source>
</evidence>
<dbReference type="EMBL" id="QOKY01000202">
    <property type="protein sequence ID" value="RMZ53081.1"/>
    <property type="molecule type" value="Genomic_DNA"/>
</dbReference>
<evidence type="ECO:0000256" key="2">
    <source>
        <dbReference type="SAM" id="SignalP"/>
    </source>
</evidence>
<keyword evidence="1" id="KW-0472">Membrane</keyword>
<protein>
    <submittedName>
        <fullName evidence="3">Uncharacterized protein</fullName>
    </submittedName>
</protein>
<evidence type="ECO:0000313" key="5">
    <source>
        <dbReference type="Proteomes" id="UP000279271"/>
    </source>
</evidence>
<reference evidence="4" key="3">
    <citation type="submission" date="2018-10" db="EMBL/GenBank/DDBJ databases">
        <authorList>
            <person name="Hovde B."/>
            <person name="Zhang X."/>
        </authorList>
    </citation>
    <scope>NUCLEOTIDE SEQUENCE [LARGE SCALE GENOMIC DNA]</scope>
    <source>
        <strain evidence="4">UTEX 25</strain>
    </source>
</reference>
<evidence type="ECO:0000256" key="1">
    <source>
        <dbReference type="SAM" id="Phobius"/>
    </source>
</evidence>